<name>G8R859_OWEHD</name>
<dbReference type="InterPro" id="IPR004837">
    <property type="entry name" value="NaCa_Exmemb"/>
</dbReference>
<dbReference type="InterPro" id="IPR044880">
    <property type="entry name" value="NCX_ion-bd_dom_sf"/>
</dbReference>
<dbReference type="EMBL" id="CP003156">
    <property type="protein sequence ID" value="AEV32427.1"/>
    <property type="molecule type" value="Genomic_DNA"/>
</dbReference>
<sequence length="317" mass="35271">MSYLYLFGGILLLLFGGDWLVRGAVDLALRLKISILVVGMTVVSFATSAPELLVSLDAAMEGYSDLSFGNVIGSNIANIALILGLTSMVFPMTVKQRTYRVDYWIMMFVTLILFLFLFFDNVLTTWEAAVLVLILIVYNVYQIWASRRINKQDESDSETSEEISGKLKSPWWMVFYLVIGVAALKFGSEFLITGAMDLARQWGVSERIIAVTIVSVGTSLPELAASMVASFKGEQELSLGNLVGSNIFNILAVLGITGLVIDLPVKSDALITFDFPYLFGISLLLYPFIRIISKGKIERWEGFVMLLAYCLYIYLVF</sequence>
<evidence type="ECO:0000256" key="5">
    <source>
        <dbReference type="SAM" id="Phobius"/>
    </source>
</evidence>
<dbReference type="OrthoDB" id="9794225at2"/>
<dbReference type="InterPro" id="IPR004481">
    <property type="entry name" value="K/Na/Ca-exchanger"/>
</dbReference>
<keyword evidence="8" id="KW-1185">Reference proteome</keyword>
<accession>G8R859</accession>
<protein>
    <submittedName>
        <fullName evidence="7">K+dependent Na+ exchanger related-protein</fullName>
    </submittedName>
</protein>
<evidence type="ECO:0000256" key="4">
    <source>
        <dbReference type="ARBA" id="ARBA00023136"/>
    </source>
</evidence>
<feature type="transmembrane region" description="Helical" evidence="5">
    <location>
        <begin position="208"/>
        <end position="231"/>
    </location>
</feature>
<dbReference type="STRING" id="926562.Oweho_1431"/>
<feature type="transmembrane region" description="Helical" evidence="5">
    <location>
        <begin position="269"/>
        <end position="288"/>
    </location>
</feature>
<feature type="domain" description="Sodium/calcium exchanger membrane region" evidence="6">
    <location>
        <begin position="2"/>
        <end position="144"/>
    </location>
</feature>
<dbReference type="RefSeq" id="WP_014201783.1">
    <property type="nucleotide sequence ID" value="NC_016599.1"/>
</dbReference>
<evidence type="ECO:0000313" key="7">
    <source>
        <dbReference type="EMBL" id="AEV32427.1"/>
    </source>
</evidence>
<dbReference type="Gene3D" id="1.20.1420.30">
    <property type="entry name" value="NCX, central ion-binding region"/>
    <property type="match status" value="1"/>
</dbReference>
<dbReference type="PANTHER" id="PTHR10846:SF8">
    <property type="entry name" value="INNER MEMBRANE PROTEIN YRBG"/>
    <property type="match status" value="1"/>
</dbReference>
<feature type="domain" description="Sodium/calcium exchanger membrane region" evidence="6">
    <location>
        <begin position="174"/>
        <end position="317"/>
    </location>
</feature>
<dbReference type="KEGG" id="oho:Oweho_1431"/>
<organism evidence="7 8">
    <name type="scientific">Owenweeksia hongkongensis (strain DSM 17368 / CIP 108786 / JCM 12287 / NRRL B-23963 / UST20020801)</name>
    <dbReference type="NCBI Taxonomy" id="926562"/>
    <lineage>
        <taxon>Bacteria</taxon>
        <taxon>Pseudomonadati</taxon>
        <taxon>Bacteroidota</taxon>
        <taxon>Flavobacteriia</taxon>
        <taxon>Flavobacteriales</taxon>
        <taxon>Owenweeksiaceae</taxon>
        <taxon>Owenweeksia</taxon>
    </lineage>
</organism>
<feature type="transmembrane region" description="Helical" evidence="5">
    <location>
        <begin position="243"/>
        <end position="263"/>
    </location>
</feature>
<feature type="transmembrane region" description="Helical" evidence="5">
    <location>
        <begin position="300"/>
        <end position="316"/>
    </location>
</feature>
<evidence type="ECO:0000256" key="2">
    <source>
        <dbReference type="ARBA" id="ARBA00022692"/>
    </source>
</evidence>
<feature type="transmembrane region" description="Helical" evidence="5">
    <location>
        <begin position="125"/>
        <end position="144"/>
    </location>
</feature>
<comment type="subcellular location">
    <subcellularLocation>
        <location evidence="1">Membrane</location>
        <topology evidence="1">Multi-pass membrane protein</topology>
    </subcellularLocation>
</comment>
<feature type="transmembrane region" description="Helical" evidence="5">
    <location>
        <begin position="101"/>
        <end position="119"/>
    </location>
</feature>
<dbReference type="HOGENOM" id="CLU_007948_0_3_10"/>
<dbReference type="NCBIfam" id="TIGR00367">
    <property type="entry name" value="calcium/sodium antiporter"/>
    <property type="match status" value="1"/>
</dbReference>
<dbReference type="eggNOG" id="COG0530">
    <property type="taxonomic scope" value="Bacteria"/>
</dbReference>
<evidence type="ECO:0000313" key="8">
    <source>
        <dbReference type="Proteomes" id="UP000005631"/>
    </source>
</evidence>
<keyword evidence="4 5" id="KW-0472">Membrane</keyword>
<dbReference type="GO" id="GO:0005262">
    <property type="term" value="F:calcium channel activity"/>
    <property type="evidence" value="ECO:0007669"/>
    <property type="project" value="TreeGrafter"/>
</dbReference>
<evidence type="ECO:0000259" key="6">
    <source>
        <dbReference type="Pfam" id="PF01699"/>
    </source>
</evidence>
<reference evidence="7 8" key="1">
    <citation type="journal article" date="2012" name="Stand. Genomic Sci.">
        <title>Genome sequence of the orange-pigmented seawater bacterium Owenweeksia hongkongensis type strain (UST20020801(T)).</title>
        <authorList>
            <person name="Riedel T."/>
            <person name="Held B."/>
            <person name="Nolan M."/>
            <person name="Lucas S."/>
            <person name="Lapidus A."/>
            <person name="Tice H."/>
            <person name="Del Rio T.G."/>
            <person name="Cheng J.F."/>
            <person name="Han C."/>
            <person name="Tapia R."/>
            <person name="Goodwin L.A."/>
            <person name="Pitluck S."/>
            <person name="Liolios K."/>
            <person name="Mavromatis K."/>
            <person name="Pagani I."/>
            <person name="Ivanova N."/>
            <person name="Mikhailova N."/>
            <person name="Pati A."/>
            <person name="Chen A."/>
            <person name="Palaniappan K."/>
            <person name="Rohde M."/>
            <person name="Tindall B.J."/>
            <person name="Detter J.C."/>
            <person name="Goker M."/>
            <person name="Woyke T."/>
            <person name="Bristow J."/>
            <person name="Eisen J.A."/>
            <person name="Markowitz V."/>
            <person name="Hugenholtz P."/>
            <person name="Klenk H.P."/>
            <person name="Kyrpides N.C."/>
        </authorList>
    </citation>
    <scope>NUCLEOTIDE SEQUENCE</scope>
    <source>
        <strain evidence="8">DSM 17368 / JCM 12287 / NRRL B-23963</strain>
    </source>
</reference>
<dbReference type="Gene3D" id="6.10.280.80">
    <property type="entry name" value="NCX, peripheral helical region"/>
    <property type="match status" value="1"/>
</dbReference>
<dbReference type="AlphaFoldDB" id="G8R859"/>
<keyword evidence="3 5" id="KW-1133">Transmembrane helix</keyword>
<dbReference type="PANTHER" id="PTHR10846">
    <property type="entry name" value="SODIUM/POTASSIUM/CALCIUM EXCHANGER"/>
    <property type="match status" value="1"/>
</dbReference>
<dbReference type="Pfam" id="PF01699">
    <property type="entry name" value="Na_Ca_ex"/>
    <property type="match status" value="2"/>
</dbReference>
<keyword evidence="2 5" id="KW-0812">Transmembrane</keyword>
<feature type="transmembrane region" description="Helical" evidence="5">
    <location>
        <begin position="174"/>
        <end position="196"/>
    </location>
</feature>
<gene>
    <name evidence="7" type="ordered locus">Oweho_1431</name>
</gene>
<proteinExistence type="predicted"/>
<dbReference type="GO" id="GO:0008273">
    <property type="term" value="F:calcium, potassium:sodium antiporter activity"/>
    <property type="evidence" value="ECO:0007669"/>
    <property type="project" value="TreeGrafter"/>
</dbReference>
<feature type="transmembrane region" description="Helical" evidence="5">
    <location>
        <begin position="76"/>
        <end position="94"/>
    </location>
</feature>
<evidence type="ECO:0000256" key="1">
    <source>
        <dbReference type="ARBA" id="ARBA00004141"/>
    </source>
</evidence>
<dbReference type="GO" id="GO:0005886">
    <property type="term" value="C:plasma membrane"/>
    <property type="evidence" value="ECO:0007669"/>
    <property type="project" value="TreeGrafter"/>
</dbReference>
<evidence type="ECO:0000256" key="3">
    <source>
        <dbReference type="ARBA" id="ARBA00022989"/>
    </source>
</evidence>
<dbReference type="Proteomes" id="UP000005631">
    <property type="component" value="Chromosome"/>
</dbReference>
<dbReference type="PATRIC" id="fig|926562.3.peg.1442"/>
<dbReference type="GO" id="GO:0006874">
    <property type="term" value="P:intracellular calcium ion homeostasis"/>
    <property type="evidence" value="ECO:0007669"/>
    <property type="project" value="TreeGrafter"/>
</dbReference>